<dbReference type="Proteomes" id="UP000287394">
    <property type="component" value="Chromosome"/>
</dbReference>
<evidence type="ECO:0000313" key="1">
    <source>
        <dbReference type="EMBL" id="BDI31682.1"/>
    </source>
</evidence>
<accession>A0A402D186</accession>
<dbReference type="EMBL" id="AP025739">
    <property type="protein sequence ID" value="BDI31682.1"/>
    <property type="molecule type" value="Genomic_DNA"/>
</dbReference>
<dbReference type="AlphaFoldDB" id="A0A402D186"/>
<name>A0A402D186_9BACT</name>
<organism evidence="1 2">
    <name type="scientific">Capsulimonas corticalis</name>
    <dbReference type="NCBI Taxonomy" id="2219043"/>
    <lineage>
        <taxon>Bacteria</taxon>
        <taxon>Bacillati</taxon>
        <taxon>Armatimonadota</taxon>
        <taxon>Armatimonadia</taxon>
        <taxon>Capsulimonadales</taxon>
        <taxon>Capsulimonadaceae</taxon>
        <taxon>Capsulimonas</taxon>
    </lineage>
</organism>
<dbReference type="KEGG" id="ccot:CCAX7_37330"/>
<dbReference type="RefSeq" id="WP_119323268.1">
    <property type="nucleotide sequence ID" value="NZ_AP025739.1"/>
</dbReference>
<reference evidence="1 2" key="1">
    <citation type="journal article" date="2019" name="Int. J. Syst. Evol. Microbiol.">
        <title>Capsulimonas corticalis gen. nov., sp. nov., an aerobic capsulated bacterium, of a novel bacterial order, Capsulimonadales ord. nov., of the class Armatimonadia of the phylum Armatimonadetes.</title>
        <authorList>
            <person name="Li J."/>
            <person name="Kudo C."/>
            <person name="Tonouchi A."/>
        </authorList>
    </citation>
    <scope>NUCLEOTIDE SEQUENCE [LARGE SCALE GENOMIC DNA]</scope>
    <source>
        <strain evidence="1 2">AX-7</strain>
    </source>
</reference>
<sequence length="141" mass="15631">MSDWKEAAIAAYESDKEAKLQRLQSIRIKQASQFRENLSQLLQTEIPEDAISIPGAEKTGWPEAEMGEVTFVCESGVEHIDIRYSCLQCGQVIVERVANLTSIGRILSGDTEHKCHTATLDETSELTPEQQLINALKAVLS</sequence>
<protein>
    <submittedName>
        <fullName evidence="1">Uncharacterized protein</fullName>
    </submittedName>
</protein>
<evidence type="ECO:0000313" key="2">
    <source>
        <dbReference type="Proteomes" id="UP000287394"/>
    </source>
</evidence>
<proteinExistence type="predicted"/>
<gene>
    <name evidence="1" type="ORF">CCAX7_37330</name>
</gene>
<keyword evidence="2" id="KW-1185">Reference proteome</keyword>